<dbReference type="InterPro" id="IPR007712">
    <property type="entry name" value="RelE/ParE_toxin"/>
</dbReference>
<dbReference type="AlphaFoldDB" id="A0A1F6FTC1"/>
<dbReference type="InterPro" id="IPR035093">
    <property type="entry name" value="RelE/ParE_toxin_dom_sf"/>
</dbReference>
<accession>A0A1F6FTC1</accession>
<dbReference type="Proteomes" id="UP000179230">
    <property type="component" value="Unassembled WGS sequence"/>
</dbReference>
<sequence length="87" mass="10299">MHVLFSKTFTKTYKRLDQKIKKAFEIKLLIFIENEFDETLRNHSLQGKYDGVRSITITGDFRAHYVILLEESRTFVAIGTHSELYEK</sequence>
<dbReference type="Gene3D" id="3.30.2310.20">
    <property type="entry name" value="RelE-like"/>
    <property type="match status" value="1"/>
</dbReference>
<proteinExistence type="predicted"/>
<evidence type="ECO:0000256" key="1">
    <source>
        <dbReference type="ARBA" id="ARBA00022649"/>
    </source>
</evidence>
<evidence type="ECO:0000313" key="2">
    <source>
        <dbReference type="EMBL" id="OGG89115.1"/>
    </source>
</evidence>
<dbReference type="InterPro" id="IPR004386">
    <property type="entry name" value="Toxin_YafQ-like"/>
</dbReference>
<keyword evidence="1" id="KW-1277">Toxin-antitoxin system</keyword>
<gene>
    <name evidence="2" type="ORF">A2592_03235</name>
</gene>
<comment type="caution">
    <text evidence="2">The sequence shown here is derived from an EMBL/GenBank/DDBJ whole genome shotgun (WGS) entry which is preliminary data.</text>
</comment>
<protein>
    <recommendedName>
        <fullName evidence="4">Addiction module toxin RelE</fullName>
    </recommendedName>
</protein>
<organism evidence="2 3">
    <name type="scientific">Candidatus Kaiserbacteria bacterium RIFOXYD1_FULL_42_15</name>
    <dbReference type="NCBI Taxonomy" id="1798532"/>
    <lineage>
        <taxon>Bacteria</taxon>
        <taxon>Candidatus Kaiseribacteriota</taxon>
    </lineage>
</organism>
<dbReference type="NCBIfam" id="TIGR02385">
    <property type="entry name" value="RelE_StbE"/>
    <property type="match status" value="1"/>
</dbReference>
<evidence type="ECO:0008006" key="4">
    <source>
        <dbReference type="Google" id="ProtNLM"/>
    </source>
</evidence>
<reference evidence="2 3" key="1">
    <citation type="journal article" date="2016" name="Nat. Commun.">
        <title>Thousands of microbial genomes shed light on interconnected biogeochemical processes in an aquifer system.</title>
        <authorList>
            <person name="Anantharaman K."/>
            <person name="Brown C.T."/>
            <person name="Hug L.A."/>
            <person name="Sharon I."/>
            <person name="Castelle C.J."/>
            <person name="Probst A.J."/>
            <person name="Thomas B.C."/>
            <person name="Singh A."/>
            <person name="Wilkins M.J."/>
            <person name="Karaoz U."/>
            <person name="Brodie E.L."/>
            <person name="Williams K.H."/>
            <person name="Hubbard S.S."/>
            <person name="Banfield J.F."/>
        </authorList>
    </citation>
    <scope>NUCLEOTIDE SEQUENCE [LARGE SCALE GENOMIC DNA]</scope>
</reference>
<evidence type="ECO:0000313" key="3">
    <source>
        <dbReference type="Proteomes" id="UP000179230"/>
    </source>
</evidence>
<dbReference type="Pfam" id="PF15738">
    <property type="entry name" value="YafQ_toxin"/>
    <property type="match status" value="1"/>
</dbReference>
<dbReference type="SUPFAM" id="SSF143011">
    <property type="entry name" value="RelE-like"/>
    <property type="match status" value="1"/>
</dbReference>
<name>A0A1F6FTC1_9BACT</name>
<dbReference type="EMBL" id="MFMT01000006">
    <property type="protein sequence ID" value="OGG89115.1"/>
    <property type="molecule type" value="Genomic_DNA"/>
</dbReference>